<protein>
    <submittedName>
        <fullName evidence="1">SFRICE_011605</fullName>
    </submittedName>
</protein>
<evidence type="ECO:0000313" key="1">
    <source>
        <dbReference type="EMBL" id="SOQ52222.1"/>
    </source>
</evidence>
<gene>
    <name evidence="1" type="ORF">SFRICE_011605</name>
</gene>
<dbReference type="EMBL" id="ODYU01008535">
    <property type="protein sequence ID" value="SOQ52222.1"/>
    <property type="molecule type" value="Genomic_DNA"/>
</dbReference>
<proteinExistence type="predicted"/>
<accession>A0A2H1WH62</accession>
<reference evidence="1" key="1">
    <citation type="submission" date="2016-07" db="EMBL/GenBank/DDBJ databases">
        <authorList>
            <person name="Bretaudeau A."/>
        </authorList>
    </citation>
    <scope>NUCLEOTIDE SEQUENCE</scope>
    <source>
        <strain evidence="1">Rice</strain>
        <tissue evidence="1">Whole body</tissue>
    </source>
</reference>
<organism evidence="1">
    <name type="scientific">Spodoptera frugiperda</name>
    <name type="common">Fall armyworm</name>
    <dbReference type="NCBI Taxonomy" id="7108"/>
    <lineage>
        <taxon>Eukaryota</taxon>
        <taxon>Metazoa</taxon>
        <taxon>Ecdysozoa</taxon>
        <taxon>Arthropoda</taxon>
        <taxon>Hexapoda</taxon>
        <taxon>Insecta</taxon>
        <taxon>Pterygota</taxon>
        <taxon>Neoptera</taxon>
        <taxon>Endopterygota</taxon>
        <taxon>Lepidoptera</taxon>
        <taxon>Glossata</taxon>
        <taxon>Ditrysia</taxon>
        <taxon>Noctuoidea</taxon>
        <taxon>Noctuidae</taxon>
        <taxon>Amphipyrinae</taxon>
        <taxon>Spodoptera</taxon>
    </lineage>
</organism>
<sequence>MDTKKNDSKTYKAVNELTGHLLVRFQTYNFTYTMTLRRETTICRSHKELLRAGIEHATCCTVANCPATVQSDCQDRRTSYTDYYGQTDINPDLHRTCQEQSTTYNTCVSVTVRSVNDE</sequence>
<name>A0A2H1WH62_SPOFR</name>
<dbReference type="AlphaFoldDB" id="A0A2H1WH62"/>